<evidence type="ECO:0000256" key="9">
    <source>
        <dbReference type="ARBA" id="ARBA00048679"/>
    </source>
</evidence>
<evidence type="ECO:0000256" key="2">
    <source>
        <dbReference type="ARBA" id="ARBA00012513"/>
    </source>
</evidence>
<evidence type="ECO:0000256" key="8">
    <source>
        <dbReference type="ARBA" id="ARBA00047899"/>
    </source>
</evidence>
<evidence type="ECO:0000256" key="7">
    <source>
        <dbReference type="ARBA" id="ARBA00022840"/>
    </source>
</evidence>
<comment type="catalytic activity">
    <reaction evidence="8">
        <text>L-threonyl-[protein] + ATP = O-phospho-L-threonyl-[protein] + ADP + H(+)</text>
        <dbReference type="Rhea" id="RHEA:46608"/>
        <dbReference type="Rhea" id="RHEA-COMP:11060"/>
        <dbReference type="Rhea" id="RHEA-COMP:11605"/>
        <dbReference type="ChEBI" id="CHEBI:15378"/>
        <dbReference type="ChEBI" id="CHEBI:30013"/>
        <dbReference type="ChEBI" id="CHEBI:30616"/>
        <dbReference type="ChEBI" id="CHEBI:61977"/>
        <dbReference type="ChEBI" id="CHEBI:456216"/>
        <dbReference type="EC" id="2.7.11.1"/>
    </reaction>
</comment>
<feature type="compositionally biased region" description="Gly residues" evidence="11">
    <location>
        <begin position="681"/>
        <end position="698"/>
    </location>
</feature>
<evidence type="ECO:0000259" key="12">
    <source>
        <dbReference type="PROSITE" id="PS50011"/>
    </source>
</evidence>
<dbReference type="PANTHER" id="PTHR43895">
    <property type="entry name" value="CALCIUM/CALMODULIN-DEPENDENT PROTEIN KINASE KINASE-RELATED"/>
    <property type="match status" value="1"/>
</dbReference>
<evidence type="ECO:0000313" key="13">
    <source>
        <dbReference type="EMBL" id="CEM55170.1"/>
    </source>
</evidence>
<dbReference type="InterPro" id="IPR017441">
    <property type="entry name" value="Protein_kinase_ATP_BS"/>
</dbReference>
<feature type="compositionally biased region" description="Polar residues" evidence="11">
    <location>
        <begin position="484"/>
        <end position="498"/>
    </location>
</feature>
<dbReference type="SMART" id="SM00220">
    <property type="entry name" value="S_TKc"/>
    <property type="match status" value="1"/>
</dbReference>
<accession>A0A0G4IDD7</accession>
<dbReference type="GO" id="GO:0005524">
    <property type="term" value="F:ATP binding"/>
    <property type="evidence" value="ECO:0007669"/>
    <property type="project" value="UniProtKB-UniRule"/>
</dbReference>
<feature type="compositionally biased region" description="Basic residues" evidence="11">
    <location>
        <begin position="1057"/>
        <end position="1067"/>
    </location>
</feature>
<keyword evidence="6" id="KW-0418">Kinase</keyword>
<organism evidence="13">
    <name type="scientific">Chromera velia CCMP2878</name>
    <dbReference type="NCBI Taxonomy" id="1169474"/>
    <lineage>
        <taxon>Eukaryota</taxon>
        <taxon>Sar</taxon>
        <taxon>Alveolata</taxon>
        <taxon>Colpodellida</taxon>
        <taxon>Chromeraceae</taxon>
        <taxon>Chromera</taxon>
    </lineage>
</organism>
<feature type="region of interest" description="Disordered" evidence="11">
    <location>
        <begin position="268"/>
        <end position="552"/>
    </location>
</feature>
<dbReference type="PROSITE" id="PS50011">
    <property type="entry name" value="PROTEIN_KINASE_DOM"/>
    <property type="match status" value="1"/>
</dbReference>
<feature type="compositionally biased region" description="Polar residues" evidence="11">
    <location>
        <begin position="820"/>
        <end position="833"/>
    </location>
</feature>
<feature type="compositionally biased region" description="Basic residues" evidence="11">
    <location>
        <begin position="1141"/>
        <end position="1153"/>
    </location>
</feature>
<feature type="region of interest" description="Disordered" evidence="11">
    <location>
        <begin position="1021"/>
        <end position="1166"/>
    </location>
</feature>
<evidence type="ECO:0000256" key="1">
    <source>
        <dbReference type="ARBA" id="ARBA00011245"/>
    </source>
</evidence>
<reference evidence="13" key="1">
    <citation type="submission" date="2014-11" db="EMBL/GenBank/DDBJ databases">
        <authorList>
            <person name="Otto D Thomas"/>
            <person name="Naeem Raeece"/>
        </authorList>
    </citation>
    <scope>NUCLEOTIDE SEQUENCE</scope>
</reference>
<dbReference type="EC" id="2.7.11.1" evidence="2"/>
<feature type="binding site" evidence="10">
    <location>
        <position position="36"/>
    </location>
    <ligand>
        <name>ATP</name>
        <dbReference type="ChEBI" id="CHEBI:30616"/>
    </ligand>
</feature>
<dbReference type="PANTHER" id="PTHR43895:SF32">
    <property type="entry name" value="SERINE_THREONINE-PROTEIN KINASE CHK1"/>
    <property type="match status" value="1"/>
</dbReference>
<feature type="compositionally biased region" description="Gly residues" evidence="11">
    <location>
        <begin position="1157"/>
        <end position="1166"/>
    </location>
</feature>
<evidence type="ECO:0000256" key="5">
    <source>
        <dbReference type="ARBA" id="ARBA00022741"/>
    </source>
</evidence>
<keyword evidence="4" id="KW-0808">Transferase</keyword>
<dbReference type="Gene3D" id="1.10.510.10">
    <property type="entry name" value="Transferase(Phosphotransferase) domain 1"/>
    <property type="match status" value="2"/>
</dbReference>
<dbReference type="InterPro" id="IPR000719">
    <property type="entry name" value="Prot_kinase_dom"/>
</dbReference>
<keyword evidence="3" id="KW-0723">Serine/threonine-protein kinase</keyword>
<feature type="compositionally biased region" description="Gly residues" evidence="11">
    <location>
        <begin position="748"/>
        <end position="770"/>
    </location>
</feature>
<proteinExistence type="predicted"/>
<keyword evidence="7 10" id="KW-0067">ATP-binding</keyword>
<dbReference type="GO" id="GO:0007165">
    <property type="term" value="P:signal transduction"/>
    <property type="evidence" value="ECO:0007669"/>
    <property type="project" value="TreeGrafter"/>
</dbReference>
<keyword evidence="5 10" id="KW-0547">Nucleotide-binding</keyword>
<feature type="region of interest" description="Disordered" evidence="11">
    <location>
        <begin position="815"/>
        <end position="915"/>
    </location>
</feature>
<feature type="compositionally biased region" description="Basic and acidic residues" evidence="11">
    <location>
        <begin position="461"/>
        <end position="483"/>
    </location>
</feature>
<dbReference type="SUPFAM" id="SSF56112">
    <property type="entry name" value="Protein kinase-like (PK-like)"/>
    <property type="match status" value="1"/>
</dbReference>
<dbReference type="FunFam" id="3.30.200.20:FF:000042">
    <property type="entry name" value="Aurora kinase A"/>
    <property type="match status" value="1"/>
</dbReference>
<gene>
    <name evidence="13" type="ORF">Cvel_13325</name>
</gene>
<evidence type="ECO:0000256" key="3">
    <source>
        <dbReference type="ARBA" id="ARBA00022527"/>
    </source>
</evidence>
<feature type="compositionally biased region" description="Basic and acidic residues" evidence="11">
    <location>
        <begin position="503"/>
        <end position="533"/>
    </location>
</feature>
<protein>
    <recommendedName>
        <fullName evidence="2">non-specific serine/threonine protein kinase</fullName>
        <ecNumber evidence="2">2.7.11.1</ecNumber>
    </recommendedName>
</protein>
<feature type="compositionally biased region" description="Gly residues" evidence="11">
    <location>
        <begin position="894"/>
        <end position="904"/>
    </location>
</feature>
<feature type="compositionally biased region" description="Polar residues" evidence="11">
    <location>
        <begin position="166"/>
        <end position="175"/>
    </location>
</feature>
<dbReference type="VEuPathDB" id="CryptoDB:Cvel_13325"/>
<feature type="compositionally biased region" description="Pro residues" evidence="11">
    <location>
        <begin position="305"/>
        <end position="316"/>
    </location>
</feature>
<feature type="domain" description="Protein kinase" evidence="12">
    <location>
        <begin position="7"/>
        <end position="657"/>
    </location>
</feature>
<evidence type="ECO:0000256" key="10">
    <source>
        <dbReference type="PROSITE-ProRule" id="PRU10141"/>
    </source>
</evidence>
<evidence type="ECO:0000256" key="4">
    <source>
        <dbReference type="ARBA" id="ARBA00022679"/>
    </source>
</evidence>
<dbReference type="AlphaFoldDB" id="A0A0G4IDD7"/>
<comment type="catalytic activity">
    <reaction evidence="9">
        <text>L-seryl-[protein] + ATP = O-phospho-L-seryl-[protein] + ADP + H(+)</text>
        <dbReference type="Rhea" id="RHEA:17989"/>
        <dbReference type="Rhea" id="RHEA-COMP:9863"/>
        <dbReference type="Rhea" id="RHEA-COMP:11604"/>
        <dbReference type="ChEBI" id="CHEBI:15378"/>
        <dbReference type="ChEBI" id="CHEBI:29999"/>
        <dbReference type="ChEBI" id="CHEBI:30616"/>
        <dbReference type="ChEBI" id="CHEBI:83421"/>
        <dbReference type="ChEBI" id="CHEBI:456216"/>
        <dbReference type="EC" id="2.7.11.1"/>
    </reaction>
</comment>
<dbReference type="InterPro" id="IPR008271">
    <property type="entry name" value="Ser/Thr_kinase_AS"/>
</dbReference>
<dbReference type="FunFam" id="1.10.510.10:FF:000571">
    <property type="entry name" value="Maternal embryonic leucine zipper kinase"/>
    <property type="match status" value="1"/>
</dbReference>
<dbReference type="PROSITE" id="PS00107">
    <property type="entry name" value="PROTEIN_KINASE_ATP"/>
    <property type="match status" value="1"/>
</dbReference>
<dbReference type="Pfam" id="PF00069">
    <property type="entry name" value="Pkinase"/>
    <property type="match status" value="2"/>
</dbReference>
<feature type="region of interest" description="Disordered" evidence="11">
    <location>
        <begin position="164"/>
        <end position="239"/>
    </location>
</feature>
<evidence type="ECO:0000256" key="6">
    <source>
        <dbReference type="ARBA" id="ARBA00022777"/>
    </source>
</evidence>
<comment type="subunit">
    <text evidence="1">Monomer.</text>
</comment>
<evidence type="ECO:0000256" key="11">
    <source>
        <dbReference type="SAM" id="MobiDB-lite"/>
    </source>
</evidence>
<dbReference type="GO" id="GO:0004674">
    <property type="term" value="F:protein serine/threonine kinase activity"/>
    <property type="evidence" value="ECO:0007669"/>
    <property type="project" value="UniProtKB-KW"/>
</dbReference>
<dbReference type="PROSITE" id="PS00108">
    <property type="entry name" value="PROTEIN_KINASE_ST"/>
    <property type="match status" value="1"/>
</dbReference>
<dbReference type="Gene3D" id="3.30.310.80">
    <property type="entry name" value="Kinase associated domain 1, KA1"/>
    <property type="match status" value="1"/>
</dbReference>
<feature type="compositionally biased region" description="Low complexity" evidence="11">
    <location>
        <begin position="338"/>
        <end position="364"/>
    </location>
</feature>
<sequence>MKRIGDYELGRVLGEGNYAIVRYAEHIESKKPVAIKIIDRQRIHDTGMLDMLKREIAIMKKVEHPNVVSLSEVLQSKSKIFLLLEFMSGGDLLQRLLETKEGRLDEQTARRYFQQLIFGLAKCHQLGICHRDLKIENLLVDDKDNLKISDFGLSALYDPNKKSRRASSNLLDSSQGPPPTRTLAVSAPQAQSYAATPDSSRIPSRTPSPSGSPSNPTAVPDLNARPPLHPPNGTHTQAKHLREKIDETGPVPLVGVVVNGNRYAQKAGLSPPAPIHTDKASTQPVANPNEPATPAFGEGDGNVPQTPPWGPSPPPRISVTSPAGTDRDPRPSPDLIPRSRPTASPSLPSAAAAVPAHAGPVSASFAAANNRQSAESSPTFGPLDLQQLASHQPFGAPPSDSAANGHPFSSSAARTMVRSITGGTIDETPVAQMSPASPPGFPPHAQREPSDDLPPPLPFSAEEREKEGDIEGDRIVHRDHQRVQQESQKPYNNHTAPATANGEKAKGKEGIMHHHADPHQHHQREREREKGRPATETGGKTIAESEPRRGPSVSDFLMGTACGTPHYLAPEVLSGDKLWDGRYADVWACGVILFALCAGKFPFDADNLSTLFQNINSGQFVCPDHFSSGLTELVNRLMTVDPRRRISLSDLCSLSWFLHELPVDIAAGLDEILSESVPMKGAGGGRRGFGDSMGGGVGHTSFKGQETLRAGGTFRSCNSSVQSDEESDSFGSEGGHGSRTPPAPPPVGGTGTGAGGALPGGNASGGGGARGTPPRTRGHSSNPSDTHADPNPHSLSVFEWINKTAADAVKRMVSEEGATSGVTSPPQATTTPSGVAAPDRERERETSGVLLSPRSMPRSMEPPRSPAQAQAQGGGAPGGGPGLAARRLTEGLLRGFGHGGGGGVSPASLEGRGGGGMTLAPHTINKFTQFSSHEDPLVIMDRLEETFVKTLSGTFTRHPVSPFKAKVCIAAHVAPLFITFRVEVFQLQEDLHLIDFRIKRGDSLEFYQRISELMRTELSDLVAGSSETREDRPSSSKTGGGGAGNAHAHPQLVPPHAHTHAHNHHQGQGHGGRPAGPSGIHANSSPVLPVTGERERDGASSASGRPASSGGGGGKDDTQDKKGPRGGRAGRVLSFVLRPVKMVRRQFSGRKPPKPPDGGGGPSGRT</sequence>
<dbReference type="EMBL" id="CDMZ01005848">
    <property type="protein sequence ID" value="CEM55170.1"/>
    <property type="molecule type" value="Genomic_DNA"/>
</dbReference>
<feature type="compositionally biased region" description="Basic and acidic residues" evidence="11">
    <location>
        <begin position="1114"/>
        <end position="1123"/>
    </location>
</feature>
<name>A0A0G4IDD7_9ALVE</name>
<feature type="compositionally biased region" description="Low complexity" evidence="11">
    <location>
        <begin position="196"/>
        <end position="217"/>
    </location>
</feature>
<feature type="compositionally biased region" description="Polar residues" evidence="11">
    <location>
        <begin position="367"/>
        <end position="379"/>
    </location>
</feature>
<feature type="compositionally biased region" description="Gly residues" evidence="11">
    <location>
        <begin position="872"/>
        <end position="882"/>
    </location>
</feature>
<feature type="compositionally biased region" description="Low complexity" evidence="11">
    <location>
        <begin position="1099"/>
        <end position="1108"/>
    </location>
</feature>
<feature type="region of interest" description="Disordered" evidence="11">
    <location>
        <begin position="681"/>
        <end position="794"/>
    </location>
</feature>
<dbReference type="InterPro" id="IPR011009">
    <property type="entry name" value="Kinase-like_dom_sf"/>
</dbReference>